<feature type="compositionally biased region" description="Polar residues" evidence="3">
    <location>
        <begin position="124"/>
        <end position="143"/>
    </location>
</feature>
<evidence type="ECO:0000256" key="2">
    <source>
        <dbReference type="ARBA" id="ARBA00030087"/>
    </source>
</evidence>
<gene>
    <name evidence="6" type="primary">ORF104272</name>
    <name evidence="5" type="synonym">ORF104254</name>
</gene>
<feature type="domain" description="Globin" evidence="4">
    <location>
        <begin position="1"/>
        <end position="234"/>
    </location>
</feature>
<dbReference type="Pfam" id="PF22069">
    <property type="entry name" value="Androglobin_IV"/>
    <property type="match status" value="1"/>
</dbReference>
<organism evidence="6">
    <name type="scientific">Arion vulgaris</name>
    <dbReference type="NCBI Taxonomy" id="1028688"/>
    <lineage>
        <taxon>Eukaryota</taxon>
        <taxon>Metazoa</taxon>
        <taxon>Spiralia</taxon>
        <taxon>Lophotrochozoa</taxon>
        <taxon>Mollusca</taxon>
        <taxon>Gastropoda</taxon>
        <taxon>Heterobranchia</taxon>
        <taxon>Euthyneura</taxon>
        <taxon>Panpulmonata</taxon>
        <taxon>Eupulmonata</taxon>
        <taxon>Stylommatophora</taxon>
        <taxon>Helicina</taxon>
        <taxon>Arionoidea</taxon>
        <taxon>Arionidae</taxon>
        <taxon>Arion</taxon>
    </lineage>
</organism>
<evidence type="ECO:0000313" key="6">
    <source>
        <dbReference type="EMBL" id="CEK77369.1"/>
    </source>
</evidence>
<dbReference type="PANTHER" id="PTHR46298:SF1">
    <property type="entry name" value="ANDROGLOBIN"/>
    <property type="match status" value="1"/>
</dbReference>
<dbReference type="PANTHER" id="PTHR46298">
    <property type="entry name" value="ANDROGLOBIN"/>
    <property type="match status" value="1"/>
</dbReference>
<dbReference type="CDD" id="cd22307">
    <property type="entry name" value="Adgb_C_mid-like"/>
    <property type="match status" value="1"/>
</dbReference>
<dbReference type="InterPro" id="IPR054094">
    <property type="entry name" value="Androglobin_IV"/>
</dbReference>
<feature type="region of interest" description="Disordered" evidence="3">
    <location>
        <begin position="447"/>
        <end position="480"/>
    </location>
</feature>
<dbReference type="InterPro" id="IPR054095">
    <property type="entry name" value="Androglobin_V"/>
</dbReference>
<dbReference type="AlphaFoldDB" id="A0A0B7A8R0"/>
<accession>A0A0B7A8R0</accession>
<dbReference type="InterPro" id="IPR000971">
    <property type="entry name" value="Globin"/>
</dbReference>
<dbReference type="InterPro" id="IPR057249">
    <property type="entry name" value="Globin_CP_ADGB"/>
</dbReference>
<proteinExistence type="predicted"/>
<feature type="region of interest" description="Disordered" evidence="3">
    <location>
        <begin position="119"/>
        <end position="165"/>
    </location>
</feature>
<dbReference type="EMBL" id="HACG01030502">
    <property type="protein sequence ID" value="CEK77367.1"/>
    <property type="molecule type" value="Transcribed_RNA"/>
</dbReference>
<dbReference type="GO" id="GO:0020037">
    <property type="term" value="F:heme binding"/>
    <property type="evidence" value="ECO:0007669"/>
    <property type="project" value="InterPro"/>
</dbReference>
<dbReference type="SUPFAM" id="SSF46458">
    <property type="entry name" value="Globin-like"/>
    <property type="match status" value="2"/>
</dbReference>
<dbReference type="GO" id="GO:0019825">
    <property type="term" value="F:oxygen binding"/>
    <property type="evidence" value="ECO:0007669"/>
    <property type="project" value="InterPro"/>
</dbReference>
<evidence type="ECO:0000313" key="5">
    <source>
        <dbReference type="EMBL" id="CEK77367.1"/>
    </source>
</evidence>
<evidence type="ECO:0000256" key="3">
    <source>
        <dbReference type="SAM" id="MobiDB-lite"/>
    </source>
</evidence>
<dbReference type="EMBL" id="HACG01030504">
    <property type="protein sequence ID" value="CEK77369.1"/>
    <property type="molecule type" value="Transcribed_RNA"/>
</dbReference>
<dbReference type="Gene3D" id="1.10.490.10">
    <property type="entry name" value="Globins"/>
    <property type="match status" value="2"/>
</dbReference>
<dbReference type="InterPro" id="IPR012292">
    <property type="entry name" value="Globin/Proto"/>
</dbReference>
<protein>
    <recommendedName>
        <fullName evidence="1">Globin</fullName>
    </recommendedName>
    <alternativeName>
        <fullName evidence="2">Myoglobin</fullName>
    </alternativeName>
</protein>
<name>A0A0B7A8R0_9EUPU</name>
<evidence type="ECO:0000256" key="1">
    <source>
        <dbReference type="ARBA" id="ARBA00013895"/>
    </source>
</evidence>
<dbReference type="InterPro" id="IPR009050">
    <property type="entry name" value="Globin-like_sf"/>
</dbReference>
<sequence>MCSTYNFLLGDEETIMPHLTSESLCFRENAAQLIANLGKCIMAFSDSEKFTKAYADLVESHCPYLSNKQMSKTQNFQIFNQALYRMLRRIIKDIISPEVALAWRAFTFDATSSNILGVPFGSRPDTQQSATSATPSHRSNTRPATKKHSQVDQDEVDKSDQPWTSRQPNIDEIVAAVKIQKMWRGYYVRSLKTARTPDTAQNARVSEILKKCWPLIEANAEENGLFLFREMFKKDPDIMPYYPFYKDERSKISYSDYKGVFHEQRPMSWFVIFRDIFYVKEDMLIVPSVIVPINTCVLHVVDNDTGMEIPRVFQKVAPYVYKKNKKGFSFVAEARTLEYPLASGNWRLRLIGSLSSLPTPRTHEVCCNFVTKEIRDYYVPNSKNIIFRQAVKVREDLFVSLQMNTSTRGVYFKLAVLDNNEEVISAVGKGHVVIPAFTFLRNNTHDDFDTKRSGSRASNKNSPPAAPANKDKAADKKKKK</sequence>
<reference evidence="6" key="1">
    <citation type="submission" date="2014-12" db="EMBL/GenBank/DDBJ databases">
        <title>Insight into the proteome of Arion vulgaris.</title>
        <authorList>
            <person name="Aradska J."/>
            <person name="Bulat T."/>
            <person name="Smidak R."/>
            <person name="Sarate P."/>
            <person name="Gangsoo J."/>
            <person name="Sialana F."/>
            <person name="Bilban M."/>
            <person name="Lubec G."/>
        </authorList>
    </citation>
    <scope>NUCLEOTIDE SEQUENCE</scope>
    <source>
        <tissue evidence="6">Skin</tissue>
    </source>
</reference>
<evidence type="ECO:0000259" key="4">
    <source>
        <dbReference type="PROSITE" id="PS52042"/>
    </source>
</evidence>
<dbReference type="PROSITE" id="PS50096">
    <property type="entry name" value="IQ"/>
    <property type="match status" value="1"/>
</dbReference>
<dbReference type="Pfam" id="PF22070">
    <property type="entry name" value="Androglobin_V"/>
    <property type="match status" value="1"/>
</dbReference>
<dbReference type="PROSITE" id="PS52042">
    <property type="entry name" value="GLOBIN_CP_ADGB"/>
    <property type="match status" value="1"/>
</dbReference>
<dbReference type="Pfam" id="PF00042">
    <property type="entry name" value="Globin"/>
    <property type="match status" value="1"/>
</dbReference>
<dbReference type="InterPro" id="IPR053033">
    <property type="entry name" value="Androglobin-like"/>
</dbReference>